<evidence type="ECO:0000313" key="3">
    <source>
        <dbReference type="Proteomes" id="UP000830671"/>
    </source>
</evidence>
<keyword evidence="1" id="KW-0732">Signal</keyword>
<dbReference type="KEGG" id="clup:CLUP02_13905"/>
<reference evidence="2" key="1">
    <citation type="journal article" date="2021" name="Mol. Plant Microbe Interact.">
        <title>Complete Genome Sequence of the Plant-Pathogenic Fungus Colletotrichum lupini.</title>
        <authorList>
            <person name="Baroncelli R."/>
            <person name="Pensec F."/>
            <person name="Da Lio D."/>
            <person name="Boufleur T."/>
            <person name="Vicente I."/>
            <person name="Sarrocco S."/>
            <person name="Picot A."/>
            <person name="Baraldi E."/>
            <person name="Sukno S."/>
            <person name="Thon M."/>
            <person name="Le Floch G."/>
        </authorList>
    </citation>
    <scope>NUCLEOTIDE SEQUENCE</scope>
    <source>
        <strain evidence="2">IMI 504893</strain>
    </source>
</reference>
<accession>A0A9Q8T543</accession>
<gene>
    <name evidence="2" type="ORF">CLUP02_13905</name>
</gene>
<evidence type="ECO:0000313" key="2">
    <source>
        <dbReference type="EMBL" id="UQC88382.1"/>
    </source>
</evidence>
<feature type="chain" id="PRO_5040373440" evidence="1">
    <location>
        <begin position="22"/>
        <end position="144"/>
    </location>
</feature>
<keyword evidence="3" id="KW-1185">Reference proteome</keyword>
<dbReference type="RefSeq" id="XP_049149987.1">
    <property type="nucleotide sequence ID" value="XM_049292841.1"/>
</dbReference>
<feature type="signal peptide" evidence="1">
    <location>
        <begin position="1"/>
        <end position="21"/>
    </location>
</feature>
<name>A0A9Q8T543_9PEZI</name>
<organism evidence="2 3">
    <name type="scientific">Colletotrichum lupini</name>
    <dbReference type="NCBI Taxonomy" id="145971"/>
    <lineage>
        <taxon>Eukaryota</taxon>
        <taxon>Fungi</taxon>
        <taxon>Dikarya</taxon>
        <taxon>Ascomycota</taxon>
        <taxon>Pezizomycotina</taxon>
        <taxon>Sordariomycetes</taxon>
        <taxon>Hypocreomycetidae</taxon>
        <taxon>Glomerellales</taxon>
        <taxon>Glomerellaceae</taxon>
        <taxon>Colletotrichum</taxon>
        <taxon>Colletotrichum acutatum species complex</taxon>
    </lineage>
</organism>
<proteinExistence type="predicted"/>
<evidence type="ECO:0000256" key="1">
    <source>
        <dbReference type="SAM" id="SignalP"/>
    </source>
</evidence>
<protein>
    <submittedName>
        <fullName evidence="2">Uncharacterized protein</fullName>
    </submittedName>
</protein>
<dbReference type="EMBL" id="CP019479">
    <property type="protein sequence ID" value="UQC88382.1"/>
    <property type="molecule type" value="Genomic_DNA"/>
</dbReference>
<dbReference type="AlphaFoldDB" id="A0A9Q8T543"/>
<sequence length="144" mass="15937">MLQSSFAVAFLALAAIPGTLAGWNGHATTPATKCYRNEISGCASGRCLNGYEMSSLQAIAHAQLRRRRRAGLPYALQEAHHAGGLVCGKKSKEEFKVANHEFFFLFFSNSGACWCTRDDTKSFIDADRPVDKRDEIKTYRETKA</sequence>
<dbReference type="Proteomes" id="UP000830671">
    <property type="component" value="Chromosome 7"/>
</dbReference>
<dbReference type="GeneID" id="73347851"/>